<dbReference type="GO" id="GO:0008171">
    <property type="term" value="F:O-methyltransferase activity"/>
    <property type="evidence" value="ECO:0007669"/>
    <property type="project" value="InterPro"/>
</dbReference>
<reference evidence="5" key="1">
    <citation type="journal article" date="2020" name="Stud. Mycol.">
        <title>101 Dothideomycetes genomes: a test case for predicting lifestyles and emergence of pathogens.</title>
        <authorList>
            <person name="Haridas S."/>
            <person name="Albert R."/>
            <person name="Binder M."/>
            <person name="Bloem J."/>
            <person name="Labutti K."/>
            <person name="Salamov A."/>
            <person name="Andreopoulos B."/>
            <person name="Baker S."/>
            <person name="Barry K."/>
            <person name="Bills G."/>
            <person name="Bluhm B."/>
            <person name="Cannon C."/>
            <person name="Castanera R."/>
            <person name="Culley D."/>
            <person name="Daum C."/>
            <person name="Ezra D."/>
            <person name="Gonzalez J."/>
            <person name="Henrissat B."/>
            <person name="Kuo A."/>
            <person name="Liang C."/>
            <person name="Lipzen A."/>
            <person name="Lutzoni F."/>
            <person name="Magnuson J."/>
            <person name="Mondo S."/>
            <person name="Nolan M."/>
            <person name="Ohm R."/>
            <person name="Pangilinan J."/>
            <person name="Park H.-J."/>
            <person name="Ramirez L."/>
            <person name="Alfaro M."/>
            <person name="Sun H."/>
            <person name="Tritt A."/>
            <person name="Yoshinaga Y."/>
            <person name="Zwiers L.-H."/>
            <person name="Turgeon B."/>
            <person name="Goodwin S."/>
            <person name="Spatafora J."/>
            <person name="Crous P."/>
            <person name="Grigoriev I."/>
        </authorList>
    </citation>
    <scope>NUCLEOTIDE SEQUENCE</scope>
    <source>
        <strain evidence="5">CBS 260.36</strain>
    </source>
</reference>
<comment type="caution">
    <text evidence="5">The sequence shown here is derived from an EMBL/GenBank/DDBJ whole genome shotgun (WGS) entry which is preliminary data.</text>
</comment>
<dbReference type="InterPro" id="IPR029063">
    <property type="entry name" value="SAM-dependent_MTases_sf"/>
</dbReference>
<dbReference type="Pfam" id="PF00891">
    <property type="entry name" value="Methyltransf_2"/>
    <property type="match status" value="1"/>
</dbReference>
<accession>A0A9P4MGN7</accession>
<keyword evidence="2" id="KW-0808">Transferase</keyword>
<feature type="domain" description="O-methyltransferase C-terminal" evidence="4">
    <location>
        <begin position="39"/>
        <end position="222"/>
    </location>
</feature>
<evidence type="ECO:0000259" key="4">
    <source>
        <dbReference type="Pfam" id="PF00891"/>
    </source>
</evidence>
<organism evidence="5 6">
    <name type="scientific">Myriangium duriaei CBS 260.36</name>
    <dbReference type="NCBI Taxonomy" id="1168546"/>
    <lineage>
        <taxon>Eukaryota</taxon>
        <taxon>Fungi</taxon>
        <taxon>Dikarya</taxon>
        <taxon>Ascomycota</taxon>
        <taxon>Pezizomycotina</taxon>
        <taxon>Dothideomycetes</taxon>
        <taxon>Dothideomycetidae</taxon>
        <taxon>Myriangiales</taxon>
        <taxon>Myriangiaceae</taxon>
        <taxon>Myriangium</taxon>
    </lineage>
</organism>
<evidence type="ECO:0000256" key="3">
    <source>
        <dbReference type="ARBA" id="ARBA00022691"/>
    </source>
</evidence>
<dbReference type="AlphaFoldDB" id="A0A9P4MGN7"/>
<proteinExistence type="predicted"/>
<dbReference type="PROSITE" id="PS51683">
    <property type="entry name" value="SAM_OMT_II"/>
    <property type="match status" value="1"/>
</dbReference>
<dbReference type="Proteomes" id="UP000799439">
    <property type="component" value="Unassembled WGS sequence"/>
</dbReference>
<gene>
    <name evidence="5" type="ORF">K461DRAFT_231663</name>
</gene>
<evidence type="ECO:0000313" key="5">
    <source>
        <dbReference type="EMBL" id="KAF2149129.1"/>
    </source>
</evidence>
<dbReference type="SUPFAM" id="SSF53335">
    <property type="entry name" value="S-adenosyl-L-methionine-dependent methyltransferases"/>
    <property type="match status" value="1"/>
</dbReference>
<evidence type="ECO:0000313" key="6">
    <source>
        <dbReference type="Proteomes" id="UP000799439"/>
    </source>
</evidence>
<evidence type="ECO:0000256" key="1">
    <source>
        <dbReference type="ARBA" id="ARBA00022603"/>
    </source>
</evidence>
<dbReference type="InterPro" id="IPR001077">
    <property type="entry name" value="COMT_C"/>
</dbReference>
<name>A0A9P4MGN7_9PEZI</name>
<dbReference type="PANTHER" id="PTHR43712:SF5">
    <property type="entry name" value="O-METHYLTRANSFERASE ASQN-RELATED"/>
    <property type="match status" value="1"/>
</dbReference>
<dbReference type="GO" id="GO:0032259">
    <property type="term" value="P:methylation"/>
    <property type="evidence" value="ECO:0007669"/>
    <property type="project" value="UniProtKB-KW"/>
</dbReference>
<dbReference type="PANTHER" id="PTHR43712">
    <property type="entry name" value="PUTATIVE (AFU_ORTHOLOGUE AFUA_4G14580)-RELATED"/>
    <property type="match status" value="1"/>
</dbReference>
<evidence type="ECO:0000256" key="2">
    <source>
        <dbReference type="ARBA" id="ARBA00022679"/>
    </source>
</evidence>
<dbReference type="OrthoDB" id="1606438at2759"/>
<sequence length="244" mass="27442">MSTVVHGFAEHEPNRSNSAFNLNFSTDKPALEWFNEHPIQEKLFGDLMESWFSHPAFNVNHVVLGYDWNALGVAHLVDVGGAAGRVSRAIAEVAPQLRFTVQDQPGPIQRGEDEIPSELRHRFSFQVHDFFEPNTQNADVFLLSHVLHDWPDAEARKILSGVAHRMTGSTRMIIVDSVSQTKSQNVLEASPVRDLDIFMMTTFNGKERDERSWRRLFDSVGLSISNITTPPGSAVSLIEVLKKH</sequence>
<keyword evidence="1 5" id="KW-0489">Methyltransferase</keyword>
<dbReference type="InterPro" id="IPR016461">
    <property type="entry name" value="COMT-like"/>
</dbReference>
<keyword evidence="6" id="KW-1185">Reference proteome</keyword>
<protein>
    <submittedName>
        <fullName evidence="5">S-adenosyl-L-methionine-dependent methyltransferase</fullName>
    </submittedName>
</protein>
<keyword evidence="3" id="KW-0949">S-adenosyl-L-methionine</keyword>
<dbReference type="EMBL" id="ML996092">
    <property type="protein sequence ID" value="KAF2149129.1"/>
    <property type="molecule type" value="Genomic_DNA"/>
</dbReference>
<dbReference type="Gene3D" id="3.40.50.150">
    <property type="entry name" value="Vaccinia Virus protein VP39"/>
    <property type="match status" value="1"/>
</dbReference>